<evidence type="ECO:0000256" key="5">
    <source>
        <dbReference type="ARBA" id="ARBA00023242"/>
    </source>
</evidence>
<dbReference type="InterPro" id="IPR006458">
    <property type="entry name" value="Ovate_C"/>
</dbReference>
<accession>A0A7I8K6E3</accession>
<evidence type="ECO:0000256" key="7">
    <source>
        <dbReference type="SAM" id="MobiDB-lite"/>
    </source>
</evidence>
<evidence type="ECO:0000256" key="6">
    <source>
        <dbReference type="RuleBase" id="RU367028"/>
    </source>
</evidence>
<keyword evidence="10" id="KW-1185">Reference proteome</keyword>
<dbReference type="EMBL" id="LR746266">
    <property type="protein sequence ID" value="CAA7393085.1"/>
    <property type="molecule type" value="Genomic_DNA"/>
</dbReference>
<protein>
    <recommendedName>
        <fullName evidence="6">Transcription repressor</fullName>
    </recommendedName>
    <alternativeName>
        <fullName evidence="6">Ovate family protein</fullName>
    </alternativeName>
</protein>
<keyword evidence="5 6" id="KW-0539">Nucleus</keyword>
<keyword evidence="2 6" id="KW-0678">Repressor</keyword>
<organism evidence="9 10">
    <name type="scientific">Spirodela intermedia</name>
    <name type="common">Intermediate duckweed</name>
    <dbReference type="NCBI Taxonomy" id="51605"/>
    <lineage>
        <taxon>Eukaryota</taxon>
        <taxon>Viridiplantae</taxon>
        <taxon>Streptophyta</taxon>
        <taxon>Embryophyta</taxon>
        <taxon>Tracheophyta</taxon>
        <taxon>Spermatophyta</taxon>
        <taxon>Magnoliopsida</taxon>
        <taxon>Liliopsida</taxon>
        <taxon>Araceae</taxon>
        <taxon>Lemnoideae</taxon>
        <taxon>Spirodela</taxon>
    </lineage>
</organism>
<proteinExistence type="predicted"/>
<keyword evidence="4 6" id="KW-0804">Transcription</keyword>
<evidence type="ECO:0000313" key="10">
    <source>
        <dbReference type="Proteomes" id="UP000663760"/>
    </source>
</evidence>
<evidence type="ECO:0000259" key="8">
    <source>
        <dbReference type="PROSITE" id="PS51754"/>
    </source>
</evidence>
<reference evidence="9" key="1">
    <citation type="submission" date="2020-02" db="EMBL/GenBank/DDBJ databases">
        <authorList>
            <person name="Scholz U."/>
            <person name="Mascher M."/>
            <person name="Fiebig A."/>
        </authorList>
    </citation>
    <scope>NUCLEOTIDE SEQUENCE</scope>
</reference>
<dbReference type="PANTHER" id="PTHR33057:SF218">
    <property type="entry name" value="TRANSCRIPTION REPRESSOR"/>
    <property type="match status" value="1"/>
</dbReference>
<evidence type="ECO:0000256" key="3">
    <source>
        <dbReference type="ARBA" id="ARBA00023015"/>
    </source>
</evidence>
<gene>
    <name evidence="9" type="ORF">SI8410_03003887</name>
</gene>
<comment type="subcellular location">
    <subcellularLocation>
        <location evidence="1 6">Nucleus</location>
    </subcellularLocation>
</comment>
<evidence type="ECO:0000256" key="4">
    <source>
        <dbReference type="ARBA" id="ARBA00023163"/>
    </source>
</evidence>
<sequence length="316" mass="34894">MGKPKKLKSSIKALQEVLTSIRPAVGAPLCMQPAKTNSFRDVLTSFNSIYYVPPTATSSSASSDPYSNHSHLKYPRNISSEGEIRSAEKAYGGEEEAISTSTAATSTSTCSSCLSSTSYAVADASPDHILAEEAFPNVILSSERFFFSPFTSKSIMGESFLEVDHKEMEAEEPSSLRPFRESEETETGDADEVGDHTFHITVDTEIGDATVKRSSADLCKESIPMAMASRDPYRDFRTSMEEMVVAHGLQDWSSLQELLHCYLRLNEKKTHRFIVLAFMDLLAHRSSESESNSLSSPMLFSPPPLPTPHLHQYQSK</sequence>
<evidence type="ECO:0000313" key="9">
    <source>
        <dbReference type="EMBL" id="CAA7393085.1"/>
    </source>
</evidence>
<feature type="domain" description="OVATE" evidence="8">
    <location>
        <begin position="225"/>
        <end position="284"/>
    </location>
</feature>
<dbReference type="GO" id="GO:0045892">
    <property type="term" value="P:negative regulation of DNA-templated transcription"/>
    <property type="evidence" value="ECO:0007669"/>
    <property type="project" value="UniProtKB-UniRule"/>
</dbReference>
<dbReference type="AlphaFoldDB" id="A0A7I8K6E3"/>
<dbReference type="Pfam" id="PF04844">
    <property type="entry name" value="Ovate"/>
    <property type="match status" value="1"/>
</dbReference>
<dbReference type="InterPro" id="IPR038933">
    <property type="entry name" value="Ovate"/>
</dbReference>
<dbReference type="GO" id="GO:0005634">
    <property type="term" value="C:nucleus"/>
    <property type="evidence" value="ECO:0007669"/>
    <property type="project" value="UniProtKB-SubCell"/>
</dbReference>
<dbReference type="NCBIfam" id="TIGR01568">
    <property type="entry name" value="A_thal_3678"/>
    <property type="match status" value="1"/>
</dbReference>
<name>A0A7I8K6E3_SPIIN</name>
<dbReference type="PROSITE" id="PS51754">
    <property type="entry name" value="OVATE"/>
    <property type="match status" value="1"/>
</dbReference>
<dbReference type="OrthoDB" id="689823at2759"/>
<dbReference type="Proteomes" id="UP000663760">
    <property type="component" value="Chromosome 3"/>
</dbReference>
<dbReference type="PANTHER" id="PTHR33057">
    <property type="entry name" value="TRANSCRIPTION REPRESSOR OFP7-RELATED"/>
    <property type="match status" value="1"/>
</dbReference>
<comment type="function">
    <text evidence="6">Transcriptional repressor that regulates multiple aspects of plant growth and development.</text>
</comment>
<evidence type="ECO:0000256" key="1">
    <source>
        <dbReference type="ARBA" id="ARBA00004123"/>
    </source>
</evidence>
<evidence type="ECO:0000256" key="2">
    <source>
        <dbReference type="ARBA" id="ARBA00022491"/>
    </source>
</evidence>
<keyword evidence="3 6" id="KW-0805">Transcription regulation</keyword>
<feature type="region of interest" description="Disordered" evidence="7">
    <location>
        <begin position="168"/>
        <end position="191"/>
    </location>
</feature>
<feature type="region of interest" description="Disordered" evidence="7">
    <location>
        <begin position="292"/>
        <end position="316"/>
    </location>
</feature>